<reference evidence="2 3" key="1">
    <citation type="submission" date="2016-03" db="EMBL/GenBank/DDBJ databases">
        <title>Photobacterium proteolyticum sp. nov. a protease producing bacterium isolated from ocean sediments of Laizhou Bay.</title>
        <authorList>
            <person name="Li Y."/>
        </authorList>
    </citation>
    <scope>NUCLEOTIDE SEQUENCE [LARGE SCALE GENOMIC DNA]</scope>
    <source>
        <strain evidence="2 3">R-40508</strain>
    </source>
</reference>
<dbReference type="OrthoDB" id="7068027at2"/>
<dbReference type="EMBL" id="LVHF01000033">
    <property type="protein sequence ID" value="OAN11394.1"/>
    <property type="molecule type" value="Genomic_DNA"/>
</dbReference>
<dbReference type="Proteomes" id="UP000078503">
    <property type="component" value="Unassembled WGS sequence"/>
</dbReference>
<comment type="caution">
    <text evidence="2">The sequence shown here is derived from an EMBL/GenBank/DDBJ whole genome shotgun (WGS) entry which is preliminary data.</text>
</comment>
<evidence type="ECO:0000256" key="1">
    <source>
        <dbReference type="SAM" id="SignalP"/>
    </source>
</evidence>
<evidence type="ECO:0008006" key="4">
    <source>
        <dbReference type="Google" id="ProtNLM"/>
    </source>
</evidence>
<protein>
    <recommendedName>
        <fullName evidence="4">Acyl-coenzyme A:6-aminopenicillanic acid acyl-transferase</fullName>
    </recommendedName>
</protein>
<organism evidence="2 3">
    <name type="scientific">Photobacterium jeanii</name>
    <dbReference type="NCBI Taxonomy" id="858640"/>
    <lineage>
        <taxon>Bacteria</taxon>
        <taxon>Pseudomonadati</taxon>
        <taxon>Pseudomonadota</taxon>
        <taxon>Gammaproteobacteria</taxon>
        <taxon>Vibrionales</taxon>
        <taxon>Vibrionaceae</taxon>
        <taxon>Photobacterium</taxon>
    </lineage>
</organism>
<dbReference type="RefSeq" id="WP_068336111.1">
    <property type="nucleotide sequence ID" value="NZ_LVHF01000033.1"/>
</dbReference>
<keyword evidence="1" id="KW-0732">Signal</keyword>
<dbReference type="STRING" id="858640.A3K86_20835"/>
<evidence type="ECO:0000313" key="3">
    <source>
        <dbReference type="Proteomes" id="UP000078503"/>
    </source>
</evidence>
<name>A0A178K3R6_9GAMM</name>
<dbReference type="AlphaFoldDB" id="A0A178K3R6"/>
<feature type="signal peptide" evidence="1">
    <location>
        <begin position="1"/>
        <end position="23"/>
    </location>
</feature>
<evidence type="ECO:0000313" key="2">
    <source>
        <dbReference type="EMBL" id="OAN11394.1"/>
    </source>
</evidence>
<feature type="chain" id="PRO_5008089986" description="Acyl-coenzyme A:6-aminopenicillanic acid acyl-transferase" evidence="1">
    <location>
        <begin position="24"/>
        <end position="416"/>
    </location>
</feature>
<gene>
    <name evidence="2" type="ORF">A3K86_20835</name>
</gene>
<accession>A0A178K3R6</accession>
<sequence>MMKKSHLAVALTSLLVVSGTSYAGNEKSQTGLNGVEIELTGSFYHPNENQVLQETAPVIEFDGLTSKGGKQIVEGYKQIFGKDVMGETIKAKLAELDEIYTSEELVSILATSNTLQESFPELIAFYTGMGEASGYPFRDVYLAAWASDGLFAKSVQSLAAMGLSELKQQSDKMRGCTVIGWNNGVIGQNQDMPISFGGYGTIWKSDRVIVHAAEPLFNAMAMGRDLATVANTVDLFHKGAVERGAPVSGLSMAMVAKYDDVNDAKKTLDKIEVNAAYSTSFSDKKGQVLAVENQLGNNIVIDGSVKGYVTHTNHPLGQEQALVDHYANGQEQLFDYAMKTTLWRNVAAESHAKFSPTRDVDALKEAFKQKPILKAPYQGNGFVTTNSVIHDLNEGCSYGTTWLPSVQEYTKVCFDN</sequence>
<proteinExistence type="predicted"/>
<keyword evidence="3" id="KW-1185">Reference proteome</keyword>
<dbReference type="Gene3D" id="3.60.60.10">
    <property type="entry name" value="Penicillin V Acylase, Chain A"/>
    <property type="match status" value="1"/>
</dbReference>